<dbReference type="InterPro" id="IPR013837">
    <property type="entry name" value="ATP_synth_F0_suB"/>
</dbReference>
<dbReference type="OMA" id="PFTNMAN"/>
<evidence type="ECO:0000256" key="2">
    <source>
        <dbReference type="ARBA" id="ARBA00022547"/>
    </source>
</evidence>
<protein>
    <recommendedName>
        <fullName evidence="8">ATP synthase subunit 4</fullName>
    </recommendedName>
</protein>
<evidence type="ECO:0000256" key="9">
    <source>
        <dbReference type="SAM" id="Coils"/>
    </source>
</evidence>
<proteinExistence type="inferred from homology"/>
<evidence type="ECO:0000256" key="1">
    <source>
        <dbReference type="ARBA" id="ARBA00022448"/>
    </source>
</evidence>
<reference evidence="10" key="1">
    <citation type="submission" date="2016-04" db="EMBL/GenBank/DDBJ databases">
        <authorList>
            <person name="Evans L.H."/>
            <person name="Alamgir A."/>
            <person name="Owens N."/>
            <person name="Weber N.D."/>
            <person name="Virtaneva K."/>
            <person name="Barbian K."/>
            <person name="Babar A."/>
            <person name="Rosenke K."/>
        </authorList>
    </citation>
    <scope>NUCLEOTIDE SEQUENCE [LARGE SCALE GENOMIC DNA]</scope>
    <source>
        <strain evidence="10">CBS 101.48</strain>
    </source>
</reference>
<sequence>MALRLLSKNAALAAASRPAALSASRKTAGIAFTRAYSAPAEGKVEEKKESSILDSLPGNSGAAKAAYLTTGAGLATFLISKEIYILNEETLVLVGAAGLLGVLLKYLREPFTTMGNEHINRIKAVLNQARDDHKSAVQERIDQVGQMKDLVDVTKSLFELSRETAQLEAQAFELKQQVAVAQEVKSTLDSWVRHETSVREREQKQLAAYLIEKIHKDLQDPAIQQQILDQAILDVQHVAKSH</sequence>
<dbReference type="GO" id="GO:0046933">
    <property type="term" value="F:proton-transporting ATP synthase activity, rotational mechanism"/>
    <property type="evidence" value="ECO:0007669"/>
    <property type="project" value="TreeGrafter"/>
</dbReference>
<evidence type="ECO:0000256" key="5">
    <source>
        <dbReference type="ARBA" id="ARBA00023065"/>
    </source>
</evidence>
<dbReference type="OrthoDB" id="67388at2759"/>
<evidence type="ECO:0000256" key="6">
    <source>
        <dbReference type="ARBA" id="ARBA00023128"/>
    </source>
</evidence>
<dbReference type="PANTHER" id="PTHR12733">
    <property type="entry name" value="MITOCHONDRIAL ATP SYNTHASE B CHAIN"/>
    <property type="match status" value="1"/>
</dbReference>
<dbReference type="InterPro" id="IPR008688">
    <property type="entry name" value="ATP_synth_Bsub_B/MI25"/>
</dbReference>
<keyword evidence="1 8" id="KW-0813">Transport</keyword>
<evidence type="ECO:0000256" key="8">
    <source>
        <dbReference type="RuleBase" id="RU368017"/>
    </source>
</evidence>
<dbReference type="AlphaFoldDB" id="A0A163JTV4"/>
<keyword evidence="5 8" id="KW-0406">Ion transport</keyword>
<comment type="subcellular location">
    <subcellularLocation>
        <location evidence="8">Mitochondrion</location>
    </subcellularLocation>
    <subcellularLocation>
        <location evidence="8">Mitochondrion inner membrane</location>
    </subcellularLocation>
</comment>
<comment type="similarity">
    <text evidence="8">Belongs to the eukaryotic ATPase B chain family.</text>
</comment>
<gene>
    <name evidence="10" type="primary">ABSGL_10632.1 scaffold 12033</name>
</gene>
<keyword evidence="3 8" id="KW-0375">Hydrogen ion transport</keyword>
<dbReference type="GO" id="GO:0005743">
    <property type="term" value="C:mitochondrial inner membrane"/>
    <property type="evidence" value="ECO:0007669"/>
    <property type="project" value="UniProtKB-SubCell"/>
</dbReference>
<dbReference type="InParanoid" id="A0A163JTV4"/>
<evidence type="ECO:0000256" key="7">
    <source>
        <dbReference type="ARBA" id="ARBA00023136"/>
    </source>
</evidence>
<keyword evidence="2 8" id="KW-0138">CF(0)</keyword>
<dbReference type="STRING" id="4829.A0A163JTV4"/>
<dbReference type="GO" id="GO:0045259">
    <property type="term" value="C:proton-transporting ATP synthase complex"/>
    <property type="evidence" value="ECO:0007669"/>
    <property type="project" value="UniProtKB-KW"/>
</dbReference>
<name>A0A163JTV4_ABSGL</name>
<feature type="coiled-coil region" evidence="9">
    <location>
        <begin position="119"/>
        <end position="177"/>
    </location>
</feature>
<dbReference type="Gene3D" id="1.20.5.2210">
    <property type="match status" value="1"/>
</dbReference>
<dbReference type="PANTHER" id="PTHR12733:SF3">
    <property type="entry name" value="ATP SYNTHASE F(0) COMPLEX SUBUNIT B1, MITOCHONDRIAL"/>
    <property type="match status" value="1"/>
</dbReference>
<keyword evidence="9" id="KW-0175">Coiled coil</keyword>
<comment type="subunit">
    <text evidence="8">F-type ATPases have 2 components, CF(1) - the catalytic core - and CF(0) - the membrane proton channel. In yeast, the dimeric form of ATP synthase consists of 17 polypeptides: alpha, beta, gamma, delta, epsilon, 4 (B), 5 (OSCP), 6 (A), 8, 9 (C), d, E (Tim11), f, g, h, i/j and k.</text>
</comment>
<accession>A0A163JTV4</accession>
<evidence type="ECO:0000256" key="3">
    <source>
        <dbReference type="ARBA" id="ARBA00022781"/>
    </source>
</evidence>
<organism evidence="10">
    <name type="scientific">Absidia glauca</name>
    <name type="common">Pin mould</name>
    <dbReference type="NCBI Taxonomy" id="4829"/>
    <lineage>
        <taxon>Eukaryota</taxon>
        <taxon>Fungi</taxon>
        <taxon>Fungi incertae sedis</taxon>
        <taxon>Mucoromycota</taxon>
        <taxon>Mucoromycotina</taxon>
        <taxon>Mucoromycetes</taxon>
        <taxon>Mucorales</taxon>
        <taxon>Cunninghamellaceae</taxon>
        <taxon>Absidia</taxon>
    </lineage>
</organism>
<comment type="function">
    <text evidence="8">Subunit b, of the mitochondrial membrane ATP synthase complex (F(1)F(0) ATP synthase or Complex V) that produces ATP from ADP in the presence of a proton gradient across the membrane which is generated by electron transport complexes of the respiratory chain. ATP synthase complex consist of a soluble F(1) head domain - the catalytic core - and a membrane F(1) domain - the membrane proton channel. These two domains are linked by a central stalk rotating inside the F(1) region and a stationary peripheral stalk. During catalysis, ATP synthesis in the catalytic domain of F(1) is coupled via a rotary mechanism of the central stalk subunits to proton translocation. In vivo, can only synthesize ATP although its ATP hydrolase activity can be activated artificially in vitro. Part of the complex F(0) domain. Part of the complex F(0) domain and the peripheric stalk, which acts as a stator to hold the catalytic alpha(3)beta(3) subcomplex and subunit a/ATP6 static relative to the rotary elements.</text>
</comment>
<dbReference type="SUPFAM" id="SSF161060">
    <property type="entry name" value="ATP synthase B chain-like"/>
    <property type="match status" value="1"/>
</dbReference>
<keyword evidence="11" id="KW-1185">Reference proteome</keyword>
<keyword evidence="7 8" id="KW-0472">Membrane</keyword>
<keyword evidence="6 8" id="KW-0496">Mitochondrion</keyword>
<evidence type="ECO:0000313" key="10">
    <source>
        <dbReference type="EMBL" id="SAM04766.1"/>
    </source>
</evidence>
<keyword evidence="4 8" id="KW-0999">Mitochondrion inner membrane</keyword>
<dbReference type="Proteomes" id="UP000078561">
    <property type="component" value="Unassembled WGS sequence"/>
</dbReference>
<evidence type="ECO:0000256" key="4">
    <source>
        <dbReference type="ARBA" id="ARBA00022792"/>
    </source>
</evidence>
<dbReference type="Pfam" id="PF05405">
    <property type="entry name" value="Mt_ATP-synt_B"/>
    <property type="match status" value="1"/>
</dbReference>
<dbReference type="EMBL" id="LT554417">
    <property type="protein sequence ID" value="SAM04766.1"/>
    <property type="molecule type" value="Genomic_DNA"/>
</dbReference>
<dbReference type="FunCoup" id="A0A163JTV4">
    <property type="interactions" value="138"/>
</dbReference>
<evidence type="ECO:0000313" key="11">
    <source>
        <dbReference type="Proteomes" id="UP000078561"/>
    </source>
</evidence>